<keyword evidence="1" id="KW-1133">Transmembrane helix</keyword>
<gene>
    <name evidence="2" type="ORF">SAMN02745784_02728</name>
</gene>
<accession>A0A1M4YPQ5</accession>
<dbReference type="RefSeq" id="WP_172463211.1">
    <property type="nucleotide sequence ID" value="NZ_FQTY01000018.1"/>
</dbReference>
<reference evidence="3" key="1">
    <citation type="submission" date="2016-11" db="EMBL/GenBank/DDBJ databases">
        <authorList>
            <person name="Varghese N."/>
            <person name="Submissions S."/>
        </authorList>
    </citation>
    <scope>NUCLEOTIDE SEQUENCE [LARGE SCALE GENOMIC DNA]</scope>
    <source>
        <strain evidence="3">DSM 18095</strain>
    </source>
</reference>
<protein>
    <recommendedName>
        <fullName evidence="4">Flp pilus-assembly TadE/G-like</fullName>
    </recommendedName>
</protein>
<feature type="transmembrane region" description="Helical" evidence="1">
    <location>
        <begin position="20"/>
        <end position="41"/>
    </location>
</feature>
<organism evidence="2 3">
    <name type="scientific">Tissierella praeacuta DSM 18095</name>
    <dbReference type="NCBI Taxonomy" id="1123404"/>
    <lineage>
        <taxon>Bacteria</taxon>
        <taxon>Bacillati</taxon>
        <taxon>Bacillota</taxon>
        <taxon>Tissierellia</taxon>
        <taxon>Tissierellales</taxon>
        <taxon>Tissierellaceae</taxon>
        <taxon>Tissierella</taxon>
    </lineage>
</organism>
<dbReference type="STRING" id="1123404.SAMN02745784_02728"/>
<evidence type="ECO:0000313" key="2">
    <source>
        <dbReference type="EMBL" id="SHF07633.1"/>
    </source>
</evidence>
<dbReference type="Proteomes" id="UP000184114">
    <property type="component" value="Unassembled WGS sequence"/>
</dbReference>
<evidence type="ECO:0008006" key="4">
    <source>
        <dbReference type="Google" id="ProtNLM"/>
    </source>
</evidence>
<evidence type="ECO:0000256" key="1">
    <source>
        <dbReference type="SAM" id="Phobius"/>
    </source>
</evidence>
<keyword evidence="1" id="KW-0472">Membrane</keyword>
<dbReference type="GeneID" id="90995487"/>
<evidence type="ECO:0000313" key="3">
    <source>
        <dbReference type="Proteomes" id="UP000184114"/>
    </source>
</evidence>
<name>A0A1M4YPQ5_9FIRM</name>
<keyword evidence="1" id="KW-0812">Transmembrane</keyword>
<sequence>MKKIIGKIKLIQKDTSGSSFPLIIAVTLTLIIIFTGISEYFRLMIIAQGVRDAVQNAVISTVNDNYDGVYHGVREGYSGGYEPVADDFQESLSYGDIYGRLDSILGLNQSGGYHIKATSDNKMEFRIWDLDVVIKNVPLASRDIVNSRFKIDSTIMLEVPVFFGGKLLPSMKIRIKTIAGYTPKF</sequence>
<keyword evidence="3" id="KW-1185">Reference proteome</keyword>
<dbReference type="AlphaFoldDB" id="A0A1M4YPQ5"/>
<dbReference type="EMBL" id="FQTY01000018">
    <property type="protein sequence ID" value="SHF07633.1"/>
    <property type="molecule type" value="Genomic_DNA"/>
</dbReference>
<proteinExistence type="predicted"/>